<dbReference type="Proteomes" id="UP001209570">
    <property type="component" value="Unassembled WGS sequence"/>
</dbReference>
<dbReference type="GO" id="GO:0000460">
    <property type="term" value="P:maturation of 5.8S rRNA"/>
    <property type="evidence" value="ECO:0007669"/>
    <property type="project" value="TreeGrafter"/>
</dbReference>
<protein>
    <submittedName>
        <fullName evidence="1">Uncharacterized protein</fullName>
    </submittedName>
</protein>
<dbReference type="AlphaFoldDB" id="A0AAD5QBD6"/>
<dbReference type="Pfam" id="PF04031">
    <property type="entry name" value="Las1"/>
    <property type="match status" value="1"/>
</dbReference>
<dbReference type="GO" id="GO:0090730">
    <property type="term" value="C:Las1 complex"/>
    <property type="evidence" value="ECO:0007669"/>
    <property type="project" value="InterPro"/>
</dbReference>
<sequence>MAGRKSAARWRDWHEWQDVHEGLFSDDVYAQRRAVAHVAAWRSRGDVPIAVNATAQLVEIGVHERLAGHHQHAIGATTRSHMEISLMYATAIVRCVNGLVDCSQKGTYAMAVSALAQRIGIPLWIVDLRHEATHNQLPSLSVLRFAADHLLAWLRTNYWFKQEDAIRGPVRRVAEALLPKLPAPAQLGLSPASTATATAADLKDVVDADAMRDMVVPLLVQGHQYGESVLPSGALFLPSYFPANDTAVDEERLLASYPRDALVQLVLELQALWSSTSGCLLAAISQHLVRRDAELSPWAKEAGLHWIKLLVSNEWRERIKYAERPIEEIYQAGAAVLAMAEQLKARAAASSSVVPRMHSILRACKGVRNHPDSARGVAMASELQAAGDGWRQLCAWPPSVLGQLPAAPSDGLAEYPLESDDVDANPHGFSVGADAGDVAAEDAALDELMRGIDEQYDAAVAATLALKQRLHEHVVHAGAGADQKVLPRQEVERIQSEIELW</sequence>
<dbReference type="PANTHER" id="PTHR15002:SF0">
    <property type="entry name" value="RIBOSOMAL BIOGENESIS PROTEIN LAS1L"/>
    <property type="match status" value="1"/>
</dbReference>
<name>A0AAD5QBD6_PYTIN</name>
<comment type="caution">
    <text evidence="1">The sequence shown here is derived from an EMBL/GenBank/DDBJ whole genome shotgun (WGS) entry which is preliminary data.</text>
</comment>
<dbReference type="GO" id="GO:0000470">
    <property type="term" value="P:maturation of LSU-rRNA"/>
    <property type="evidence" value="ECO:0007669"/>
    <property type="project" value="TreeGrafter"/>
</dbReference>
<gene>
    <name evidence="1" type="ORF">P43SY_008377</name>
</gene>
<dbReference type="GO" id="GO:0030687">
    <property type="term" value="C:preribosome, large subunit precursor"/>
    <property type="evidence" value="ECO:0007669"/>
    <property type="project" value="TreeGrafter"/>
</dbReference>
<organism evidence="1 2">
    <name type="scientific">Pythium insidiosum</name>
    <name type="common">Pythiosis disease agent</name>
    <dbReference type="NCBI Taxonomy" id="114742"/>
    <lineage>
        <taxon>Eukaryota</taxon>
        <taxon>Sar</taxon>
        <taxon>Stramenopiles</taxon>
        <taxon>Oomycota</taxon>
        <taxon>Peronosporomycetes</taxon>
        <taxon>Pythiales</taxon>
        <taxon>Pythiaceae</taxon>
        <taxon>Pythium</taxon>
    </lineage>
</organism>
<keyword evidence="2" id="KW-1185">Reference proteome</keyword>
<evidence type="ECO:0000313" key="2">
    <source>
        <dbReference type="Proteomes" id="UP001209570"/>
    </source>
</evidence>
<evidence type="ECO:0000313" key="1">
    <source>
        <dbReference type="EMBL" id="KAJ0406126.1"/>
    </source>
</evidence>
<dbReference type="InterPro" id="IPR007174">
    <property type="entry name" value="Las1"/>
</dbReference>
<accession>A0AAD5QBD6</accession>
<proteinExistence type="predicted"/>
<reference evidence="1" key="1">
    <citation type="submission" date="2021-12" db="EMBL/GenBank/DDBJ databases">
        <title>Prjna785345.</title>
        <authorList>
            <person name="Rujirawat T."/>
            <person name="Krajaejun T."/>
        </authorList>
    </citation>
    <scope>NUCLEOTIDE SEQUENCE</scope>
    <source>
        <strain evidence="1">Pi057C3</strain>
    </source>
</reference>
<dbReference type="GO" id="GO:0004519">
    <property type="term" value="F:endonuclease activity"/>
    <property type="evidence" value="ECO:0007669"/>
    <property type="project" value="InterPro"/>
</dbReference>
<dbReference type="EMBL" id="JAKCXM010000036">
    <property type="protein sequence ID" value="KAJ0406126.1"/>
    <property type="molecule type" value="Genomic_DNA"/>
</dbReference>
<dbReference type="PANTHER" id="PTHR15002">
    <property type="entry name" value="RIBOSOMAL BIOGENESIS PROTEIN LAS1L"/>
    <property type="match status" value="1"/>
</dbReference>